<organism evidence="1 2">
    <name type="scientific">Colocasia esculenta</name>
    <name type="common">Wild taro</name>
    <name type="synonym">Arum esculentum</name>
    <dbReference type="NCBI Taxonomy" id="4460"/>
    <lineage>
        <taxon>Eukaryota</taxon>
        <taxon>Viridiplantae</taxon>
        <taxon>Streptophyta</taxon>
        <taxon>Embryophyta</taxon>
        <taxon>Tracheophyta</taxon>
        <taxon>Spermatophyta</taxon>
        <taxon>Magnoliopsida</taxon>
        <taxon>Liliopsida</taxon>
        <taxon>Araceae</taxon>
        <taxon>Aroideae</taxon>
        <taxon>Colocasieae</taxon>
        <taxon>Colocasia</taxon>
    </lineage>
</organism>
<name>A0A843UBI1_COLES</name>
<gene>
    <name evidence="1" type="ORF">Taro_011737</name>
</gene>
<evidence type="ECO:0000313" key="2">
    <source>
        <dbReference type="Proteomes" id="UP000652761"/>
    </source>
</evidence>
<comment type="caution">
    <text evidence="1">The sequence shown here is derived from an EMBL/GenBank/DDBJ whole genome shotgun (WGS) entry which is preliminary data.</text>
</comment>
<reference evidence="1" key="1">
    <citation type="submission" date="2017-07" db="EMBL/GenBank/DDBJ databases">
        <title>Taro Niue Genome Assembly and Annotation.</title>
        <authorList>
            <person name="Atibalentja N."/>
            <person name="Keating K."/>
            <person name="Fields C.J."/>
        </authorList>
    </citation>
    <scope>NUCLEOTIDE SEQUENCE</scope>
    <source>
        <strain evidence="1">Niue_2</strain>
        <tissue evidence="1">Leaf</tissue>
    </source>
</reference>
<dbReference type="AlphaFoldDB" id="A0A843UBI1"/>
<keyword evidence="2" id="KW-1185">Reference proteome</keyword>
<dbReference type="EMBL" id="NMUH01000446">
    <property type="protein sequence ID" value="MQL79300.1"/>
    <property type="molecule type" value="Genomic_DNA"/>
</dbReference>
<evidence type="ECO:0000313" key="1">
    <source>
        <dbReference type="EMBL" id="MQL79300.1"/>
    </source>
</evidence>
<accession>A0A843UBI1</accession>
<dbReference type="Proteomes" id="UP000652761">
    <property type="component" value="Unassembled WGS sequence"/>
</dbReference>
<protein>
    <submittedName>
        <fullName evidence="1">Uncharacterized protein</fullName>
    </submittedName>
</protein>
<sequence>MPLKFLQVRVSLHLLILEYQLLVLPLCLLL</sequence>
<proteinExistence type="predicted"/>